<dbReference type="SMART" id="SM00347">
    <property type="entry name" value="HTH_MARR"/>
    <property type="match status" value="1"/>
</dbReference>
<feature type="domain" description="HTH marR-type" evidence="1">
    <location>
        <begin position="5"/>
        <end position="141"/>
    </location>
</feature>
<dbReference type="SUPFAM" id="SSF46785">
    <property type="entry name" value="Winged helix' DNA-binding domain"/>
    <property type="match status" value="1"/>
</dbReference>
<dbReference type="PROSITE" id="PS50995">
    <property type="entry name" value="HTH_MARR_2"/>
    <property type="match status" value="1"/>
</dbReference>
<dbReference type="Proteomes" id="UP000767854">
    <property type="component" value="Unassembled WGS sequence"/>
</dbReference>
<organism evidence="2 3">
    <name type="scientific">Fusibacter tunisiensis</name>
    <dbReference type="NCBI Taxonomy" id="1008308"/>
    <lineage>
        <taxon>Bacteria</taxon>
        <taxon>Bacillati</taxon>
        <taxon>Bacillota</taxon>
        <taxon>Clostridia</taxon>
        <taxon>Eubacteriales</taxon>
        <taxon>Eubacteriales Family XII. Incertae Sedis</taxon>
        <taxon>Fusibacter</taxon>
    </lineage>
</organism>
<gene>
    <name evidence="2" type="ORF">JOC49_000876</name>
</gene>
<keyword evidence="2" id="KW-0238">DNA-binding</keyword>
<evidence type="ECO:0000313" key="2">
    <source>
        <dbReference type="EMBL" id="MBM7561356.1"/>
    </source>
</evidence>
<reference evidence="2 3" key="1">
    <citation type="submission" date="2021-01" db="EMBL/GenBank/DDBJ databases">
        <title>Genomic Encyclopedia of Type Strains, Phase IV (KMG-IV): sequencing the most valuable type-strain genomes for metagenomic binning, comparative biology and taxonomic classification.</title>
        <authorList>
            <person name="Goeker M."/>
        </authorList>
    </citation>
    <scope>NUCLEOTIDE SEQUENCE [LARGE SCALE GENOMIC DNA]</scope>
    <source>
        <strain evidence="2 3">DSM 24436</strain>
    </source>
</reference>
<evidence type="ECO:0000259" key="1">
    <source>
        <dbReference type="PROSITE" id="PS50995"/>
    </source>
</evidence>
<dbReference type="EMBL" id="JAFBDT010000004">
    <property type="protein sequence ID" value="MBM7561356.1"/>
    <property type="molecule type" value="Genomic_DNA"/>
</dbReference>
<proteinExistence type="predicted"/>
<accession>A0ABS2MPL8</accession>
<sequence length="150" mass="17590">MANYSKEITHMMDRLYVKLLSQDRNGLYKETIYPKLNLMEFLMIKKIGEAGTIRLNKLIDLMEVDRNLVTTTVKKLSTLRLLKKNPDVLDGRIQCISLLPEGDVLYNRILEIQKEEIDFVLNEITVNEEKAVLKFISKIVQFHTDKYEIK</sequence>
<evidence type="ECO:0000313" key="3">
    <source>
        <dbReference type="Proteomes" id="UP000767854"/>
    </source>
</evidence>
<dbReference type="InterPro" id="IPR036388">
    <property type="entry name" value="WH-like_DNA-bd_sf"/>
</dbReference>
<dbReference type="InterPro" id="IPR036390">
    <property type="entry name" value="WH_DNA-bd_sf"/>
</dbReference>
<keyword evidence="3" id="KW-1185">Reference proteome</keyword>
<protein>
    <submittedName>
        <fullName evidence="2">DNA-binding MarR family transcriptional regulator</fullName>
    </submittedName>
</protein>
<dbReference type="Gene3D" id="1.10.10.10">
    <property type="entry name" value="Winged helix-like DNA-binding domain superfamily/Winged helix DNA-binding domain"/>
    <property type="match status" value="1"/>
</dbReference>
<dbReference type="InterPro" id="IPR000835">
    <property type="entry name" value="HTH_MarR-typ"/>
</dbReference>
<name>A0ABS2MPL8_9FIRM</name>
<dbReference type="GO" id="GO:0003677">
    <property type="term" value="F:DNA binding"/>
    <property type="evidence" value="ECO:0007669"/>
    <property type="project" value="UniProtKB-KW"/>
</dbReference>
<dbReference type="RefSeq" id="WP_204662785.1">
    <property type="nucleotide sequence ID" value="NZ_JAFBDT010000004.1"/>
</dbReference>
<comment type="caution">
    <text evidence="2">The sequence shown here is derived from an EMBL/GenBank/DDBJ whole genome shotgun (WGS) entry which is preliminary data.</text>
</comment>